<evidence type="ECO:0000256" key="1">
    <source>
        <dbReference type="ARBA" id="ARBA00022473"/>
    </source>
</evidence>
<dbReference type="Proteomes" id="UP000257200">
    <property type="component" value="Unplaced"/>
</dbReference>
<dbReference type="Gene3D" id="1.10.2000.10">
    <property type="entry name" value="Frizzled cysteine-rich domain"/>
    <property type="match status" value="1"/>
</dbReference>
<dbReference type="AlphaFoldDB" id="A0A3Q1FQR3"/>
<dbReference type="GeneTree" id="ENSGT00940000166686"/>
<sequence length="143" mass="16197">MNRPITVPLCQDLMYTETLMPNILGHTTQGEAHLAIQSFQPLVQVGCSAQLKPFLCSVYTPKCVFGKAQRPCRTVCEQARSGCESLLIKYGFQWPDHLKCDTFTTESSKTFRYCFFPTLCLSFGSLVISQKLRLQLTPILTFF</sequence>
<dbReference type="GO" id="GO:0017147">
    <property type="term" value="F:Wnt-protein binding"/>
    <property type="evidence" value="ECO:0007669"/>
    <property type="project" value="TreeGrafter"/>
</dbReference>
<dbReference type="InterPro" id="IPR020067">
    <property type="entry name" value="Frizzled_dom"/>
</dbReference>
<keyword evidence="1" id="KW-0217">Developmental protein</keyword>
<dbReference type="GO" id="GO:0035567">
    <property type="term" value="P:non-canonical Wnt signaling pathway"/>
    <property type="evidence" value="ECO:0007669"/>
    <property type="project" value="TreeGrafter"/>
</dbReference>
<dbReference type="Ensembl" id="ENSAPOT00000034264.1">
    <property type="protein sequence ID" value="ENSAPOP00000017992.1"/>
    <property type="gene ID" value="ENSAPOG00000021271.1"/>
</dbReference>
<feature type="domain" description="FZ" evidence="4">
    <location>
        <begin position="1"/>
        <end position="123"/>
    </location>
</feature>
<keyword evidence="2 3" id="KW-1015">Disulfide bond</keyword>
<dbReference type="PANTHER" id="PTHR11309">
    <property type="entry name" value="FRIZZLED"/>
    <property type="match status" value="1"/>
</dbReference>
<keyword evidence="6" id="KW-1185">Reference proteome</keyword>
<dbReference type="SMART" id="SM00063">
    <property type="entry name" value="FRI"/>
    <property type="match status" value="1"/>
</dbReference>
<evidence type="ECO:0000313" key="6">
    <source>
        <dbReference type="Proteomes" id="UP000257200"/>
    </source>
</evidence>
<reference evidence="5" key="1">
    <citation type="submission" date="2025-08" db="UniProtKB">
        <authorList>
            <consortium name="Ensembl"/>
        </authorList>
    </citation>
    <scope>IDENTIFICATION</scope>
</reference>
<evidence type="ECO:0000256" key="3">
    <source>
        <dbReference type="PROSITE-ProRule" id="PRU00090"/>
    </source>
</evidence>
<dbReference type="GO" id="GO:0060070">
    <property type="term" value="P:canonical Wnt signaling pathway"/>
    <property type="evidence" value="ECO:0007669"/>
    <property type="project" value="TreeGrafter"/>
</dbReference>
<evidence type="ECO:0000259" key="4">
    <source>
        <dbReference type="PROSITE" id="PS50038"/>
    </source>
</evidence>
<proteinExistence type="predicted"/>
<evidence type="ECO:0000256" key="2">
    <source>
        <dbReference type="ARBA" id="ARBA00023157"/>
    </source>
</evidence>
<evidence type="ECO:0000313" key="5">
    <source>
        <dbReference type="Ensembl" id="ENSAPOP00000017992.1"/>
    </source>
</evidence>
<dbReference type="STRING" id="80966.ENSAPOP00000017992"/>
<dbReference type="InterPro" id="IPR015526">
    <property type="entry name" value="Frizzled/SFRP"/>
</dbReference>
<dbReference type="GO" id="GO:0005615">
    <property type="term" value="C:extracellular space"/>
    <property type="evidence" value="ECO:0007669"/>
    <property type="project" value="TreeGrafter"/>
</dbReference>
<dbReference type="InParanoid" id="A0A3Q1FQR3"/>
<dbReference type="InterPro" id="IPR036790">
    <property type="entry name" value="Frizzled_dom_sf"/>
</dbReference>
<dbReference type="PANTHER" id="PTHR11309:SF97">
    <property type="entry name" value="SECRETED FRIZZLED-RELATED PROTEIN 3"/>
    <property type="match status" value="1"/>
</dbReference>
<name>A0A3Q1FQR3_9TELE</name>
<dbReference type="GO" id="GO:0005737">
    <property type="term" value="C:cytoplasm"/>
    <property type="evidence" value="ECO:0007669"/>
    <property type="project" value="TreeGrafter"/>
</dbReference>
<accession>A0A3Q1FQR3</accession>
<dbReference type="SUPFAM" id="SSF63501">
    <property type="entry name" value="Frizzled cysteine-rich domain"/>
    <property type="match status" value="1"/>
</dbReference>
<dbReference type="Pfam" id="PF01392">
    <property type="entry name" value="Fz"/>
    <property type="match status" value="1"/>
</dbReference>
<comment type="caution">
    <text evidence="3">Lacks conserved residue(s) required for the propagation of feature annotation.</text>
</comment>
<dbReference type="PROSITE" id="PS50038">
    <property type="entry name" value="FZ"/>
    <property type="match status" value="1"/>
</dbReference>
<feature type="disulfide bond" evidence="3">
    <location>
        <begin position="10"/>
        <end position="56"/>
    </location>
</feature>
<organism evidence="5 6">
    <name type="scientific">Acanthochromis polyacanthus</name>
    <name type="common">spiny chromis</name>
    <dbReference type="NCBI Taxonomy" id="80966"/>
    <lineage>
        <taxon>Eukaryota</taxon>
        <taxon>Metazoa</taxon>
        <taxon>Chordata</taxon>
        <taxon>Craniata</taxon>
        <taxon>Vertebrata</taxon>
        <taxon>Euteleostomi</taxon>
        <taxon>Actinopterygii</taxon>
        <taxon>Neopterygii</taxon>
        <taxon>Teleostei</taxon>
        <taxon>Neoteleostei</taxon>
        <taxon>Acanthomorphata</taxon>
        <taxon>Ovalentaria</taxon>
        <taxon>Pomacentridae</taxon>
        <taxon>Acanthochromis</taxon>
    </lineage>
</organism>
<reference evidence="5" key="2">
    <citation type="submission" date="2025-09" db="UniProtKB">
        <authorList>
            <consortium name="Ensembl"/>
        </authorList>
    </citation>
    <scope>IDENTIFICATION</scope>
</reference>
<protein>
    <recommendedName>
        <fullName evidence="4">FZ domain-containing protein</fullName>
    </recommendedName>
</protein>
<feature type="disulfide bond" evidence="3">
    <location>
        <begin position="76"/>
        <end position="100"/>
    </location>
</feature>